<dbReference type="InterPro" id="IPR012094">
    <property type="entry name" value="tRNA_Ile_lys_synt"/>
</dbReference>
<dbReference type="Gene3D" id="3.40.50.620">
    <property type="entry name" value="HUPs"/>
    <property type="match status" value="1"/>
</dbReference>
<dbReference type="CDD" id="cd01992">
    <property type="entry name" value="TilS_N"/>
    <property type="match status" value="1"/>
</dbReference>
<dbReference type="AlphaFoldDB" id="A0A0S7WM22"/>
<dbReference type="PATRIC" id="fig|1703771.3.peg.1519"/>
<dbReference type="Proteomes" id="UP000051124">
    <property type="component" value="Unassembled WGS sequence"/>
</dbReference>
<keyword evidence="3 8" id="KW-0436">Ligase</keyword>
<dbReference type="GO" id="GO:0005737">
    <property type="term" value="C:cytoplasm"/>
    <property type="evidence" value="ECO:0007669"/>
    <property type="project" value="UniProtKB-SubCell"/>
</dbReference>
<feature type="domain" description="Lysidine-tRNA(Ile) synthetase C-terminal" evidence="9">
    <location>
        <begin position="386"/>
        <end position="458"/>
    </location>
</feature>
<accession>A0A0S7WM22</accession>
<proteinExistence type="inferred from homology"/>
<name>A0A0S7WM22_UNCT6</name>
<evidence type="ECO:0000259" key="9">
    <source>
        <dbReference type="SMART" id="SM00977"/>
    </source>
</evidence>
<protein>
    <recommendedName>
        <fullName evidence="8">tRNA(Ile)-lysidine synthase</fullName>
        <ecNumber evidence="8">6.3.4.19</ecNumber>
    </recommendedName>
    <alternativeName>
        <fullName evidence="8">tRNA(Ile)-2-lysyl-cytidine synthase</fullName>
    </alternativeName>
    <alternativeName>
        <fullName evidence="8">tRNA(Ile)-lysidine synthetase</fullName>
    </alternativeName>
</protein>
<dbReference type="PANTHER" id="PTHR43033">
    <property type="entry name" value="TRNA(ILE)-LYSIDINE SYNTHASE-RELATED"/>
    <property type="match status" value="1"/>
</dbReference>
<comment type="function">
    <text evidence="8">Ligates lysine onto the cytidine present at position 34 of the AUA codon-specific tRNA(Ile) that contains the anticodon CAU, in an ATP-dependent manner. Cytidine is converted to lysidine, thus changing the amino acid specificity of the tRNA from methionine to isoleucine.</text>
</comment>
<evidence type="ECO:0000256" key="5">
    <source>
        <dbReference type="ARBA" id="ARBA00022741"/>
    </source>
</evidence>
<comment type="catalytic activity">
    <reaction evidence="7 8">
        <text>cytidine(34) in tRNA(Ile2) + L-lysine + ATP = lysidine(34) in tRNA(Ile2) + AMP + diphosphate + H(+)</text>
        <dbReference type="Rhea" id="RHEA:43744"/>
        <dbReference type="Rhea" id="RHEA-COMP:10625"/>
        <dbReference type="Rhea" id="RHEA-COMP:10670"/>
        <dbReference type="ChEBI" id="CHEBI:15378"/>
        <dbReference type="ChEBI" id="CHEBI:30616"/>
        <dbReference type="ChEBI" id="CHEBI:32551"/>
        <dbReference type="ChEBI" id="CHEBI:33019"/>
        <dbReference type="ChEBI" id="CHEBI:82748"/>
        <dbReference type="ChEBI" id="CHEBI:83665"/>
        <dbReference type="ChEBI" id="CHEBI:456215"/>
        <dbReference type="EC" id="6.3.4.19"/>
    </reaction>
</comment>
<reference evidence="10 11" key="1">
    <citation type="journal article" date="2015" name="Microbiome">
        <title>Genomic resolution of linkages in carbon, nitrogen, and sulfur cycling among widespread estuary sediment bacteria.</title>
        <authorList>
            <person name="Baker B.J."/>
            <person name="Lazar C.S."/>
            <person name="Teske A.P."/>
            <person name="Dick G.J."/>
        </authorList>
    </citation>
    <scope>NUCLEOTIDE SEQUENCE [LARGE SCALE GENOMIC DNA]</scope>
    <source>
        <strain evidence="10">DG_26</strain>
    </source>
</reference>
<dbReference type="GO" id="GO:0006400">
    <property type="term" value="P:tRNA modification"/>
    <property type="evidence" value="ECO:0007669"/>
    <property type="project" value="UniProtKB-UniRule"/>
</dbReference>
<evidence type="ECO:0000256" key="1">
    <source>
        <dbReference type="ARBA" id="ARBA00004496"/>
    </source>
</evidence>
<dbReference type="InterPro" id="IPR014729">
    <property type="entry name" value="Rossmann-like_a/b/a_fold"/>
</dbReference>
<evidence type="ECO:0000256" key="7">
    <source>
        <dbReference type="ARBA" id="ARBA00048539"/>
    </source>
</evidence>
<dbReference type="EMBL" id="LIZT01000006">
    <property type="protein sequence ID" value="KPJ51107.1"/>
    <property type="molecule type" value="Genomic_DNA"/>
</dbReference>
<dbReference type="GO" id="GO:0005524">
    <property type="term" value="F:ATP binding"/>
    <property type="evidence" value="ECO:0007669"/>
    <property type="project" value="UniProtKB-UniRule"/>
</dbReference>
<dbReference type="InterPro" id="IPR012796">
    <property type="entry name" value="Lysidine-tRNA-synth_C"/>
</dbReference>
<keyword evidence="5 8" id="KW-0547">Nucleotide-binding</keyword>
<comment type="caution">
    <text evidence="10">The sequence shown here is derived from an EMBL/GenBank/DDBJ whole genome shotgun (WGS) entry which is preliminary data.</text>
</comment>
<organism evidence="10 11">
    <name type="scientific">candidate division TA06 bacterium DG_26</name>
    <dbReference type="NCBI Taxonomy" id="1703771"/>
    <lineage>
        <taxon>Bacteria</taxon>
        <taxon>Bacteria division TA06</taxon>
    </lineage>
</organism>
<dbReference type="InterPro" id="IPR011063">
    <property type="entry name" value="TilS/TtcA_N"/>
</dbReference>
<dbReference type="Pfam" id="PF11734">
    <property type="entry name" value="TilS_C"/>
    <property type="match status" value="1"/>
</dbReference>
<comment type="subcellular location">
    <subcellularLocation>
        <location evidence="1 8">Cytoplasm</location>
    </subcellularLocation>
</comment>
<gene>
    <name evidence="8" type="primary">tilS</name>
    <name evidence="10" type="ORF">AMJ40_00965</name>
</gene>
<dbReference type="Pfam" id="PF01171">
    <property type="entry name" value="ATP_bind_3"/>
    <property type="match status" value="1"/>
</dbReference>
<dbReference type="NCBIfam" id="TIGR02432">
    <property type="entry name" value="lysidine_TilS_N"/>
    <property type="match status" value="1"/>
</dbReference>
<keyword evidence="2 8" id="KW-0963">Cytoplasm</keyword>
<evidence type="ECO:0000256" key="4">
    <source>
        <dbReference type="ARBA" id="ARBA00022694"/>
    </source>
</evidence>
<evidence type="ECO:0000256" key="3">
    <source>
        <dbReference type="ARBA" id="ARBA00022598"/>
    </source>
</evidence>
<feature type="binding site" evidence="8">
    <location>
        <begin position="31"/>
        <end position="36"/>
    </location>
    <ligand>
        <name>ATP</name>
        <dbReference type="ChEBI" id="CHEBI:30616"/>
    </ligand>
</feature>
<evidence type="ECO:0000313" key="11">
    <source>
        <dbReference type="Proteomes" id="UP000051124"/>
    </source>
</evidence>
<dbReference type="Gene3D" id="1.20.59.20">
    <property type="match status" value="1"/>
</dbReference>
<dbReference type="GO" id="GO:0032267">
    <property type="term" value="F:tRNA(Ile)-lysidine synthase activity"/>
    <property type="evidence" value="ECO:0007669"/>
    <property type="project" value="UniProtKB-EC"/>
</dbReference>
<dbReference type="NCBIfam" id="TIGR02433">
    <property type="entry name" value="lysidine_TilS_C"/>
    <property type="match status" value="1"/>
</dbReference>
<evidence type="ECO:0000256" key="6">
    <source>
        <dbReference type="ARBA" id="ARBA00022840"/>
    </source>
</evidence>
<dbReference type="HAMAP" id="MF_01161">
    <property type="entry name" value="tRNA_Ile_lys_synt"/>
    <property type="match status" value="1"/>
</dbReference>
<evidence type="ECO:0000256" key="2">
    <source>
        <dbReference type="ARBA" id="ARBA00022490"/>
    </source>
</evidence>
<sequence length="466" mass="52424">MKQSDLISRVRWTIRKHHLLEAKDKVVVAVSGGADSVCLVSVLLGLKDEFGISLHIAHLDHGLRGEESDADARWVEALAHTLELPITVERRDVQKRAKNEKGSLEALAREIRYAFLSEVADEVQAEKIAVGHTLNDQAETVLLSLIRGAGIRGVRGMLPRLGKVIRPLIEVSRDEVVAHLRSVGLAYREDSSNLEARFLRNRLRSELIPLMKSEFNSRVLESLSRYAELAGAEDSYLETVARGAFSSVLLRRSPTALVLDWRALARLHPALARRVVRTAIEEMKGDLRRMRSGHILSALRLSTGRRLCLPCGLVVEREYGELIISAARSQRKGFEYALRIPGEIVVTEIGMSVVTDCPNRNWLPSDLRAPSRDEAYFDLDGLRPPLVIRNRRKGDRIRLFGMGGEKKVKDIFIDDKIARSAREKIPILSDEEGILWIVGSRRAERARITKDTTRIVRVRAMRTSEV</sequence>
<dbReference type="SUPFAM" id="SSF52402">
    <property type="entry name" value="Adenine nucleotide alpha hydrolases-like"/>
    <property type="match status" value="1"/>
</dbReference>
<dbReference type="InterPro" id="IPR012795">
    <property type="entry name" value="tRNA_Ile_lys_synt_N"/>
</dbReference>
<keyword evidence="4 8" id="KW-0819">tRNA processing</keyword>
<dbReference type="SMART" id="SM00977">
    <property type="entry name" value="TilS_C"/>
    <property type="match status" value="1"/>
</dbReference>
<keyword evidence="6 8" id="KW-0067">ATP-binding</keyword>
<dbReference type="SUPFAM" id="SSF82829">
    <property type="entry name" value="MesJ substrate recognition domain-like"/>
    <property type="match status" value="1"/>
</dbReference>
<dbReference type="SUPFAM" id="SSF56037">
    <property type="entry name" value="PheT/TilS domain"/>
    <property type="match status" value="1"/>
</dbReference>
<comment type="similarity">
    <text evidence="8">Belongs to the tRNA(Ile)-lysidine synthase family.</text>
</comment>
<dbReference type="EC" id="6.3.4.19" evidence="8"/>
<dbReference type="PANTHER" id="PTHR43033:SF1">
    <property type="entry name" value="TRNA(ILE)-LYSIDINE SYNTHASE-RELATED"/>
    <property type="match status" value="1"/>
</dbReference>
<comment type="domain">
    <text evidence="8">The N-terminal region contains the highly conserved SGGXDS motif, predicted to be a P-loop motif involved in ATP binding.</text>
</comment>
<evidence type="ECO:0000256" key="8">
    <source>
        <dbReference type="HAMAP-Rule" id="MF_01161"/>
    </source>
</evidence>
<evidence type="ECO:0000313" key="10">
    <source>
        <dbReference type="EMBL" id="KPJ51107.1"/>
    </source>
</evidence>